<reference evidence="2 3" key="1">
    <citation type="submission" date="2016-03" db="EMBL/GenBank/DDBJ databases">
        <title>Whole genome sequencing of Grifola frondosa 9006-11.</title>
        <authorList>
            <person name="Min B."/>
            <person name="Park H."/>
            <person name="Kim J.-G."/>
            <person name="Cho H."/>
            <person name="Oh Y.-L."/>
            <person name="Kong W.-S."/>
            <person name="Choi I.-G."/>
        </authorList>
    </citation>
    <scope>NUCLEOTIDE SEQUENCE [LARGE SCALE GENOMIC DNA]</scope>
    <source>
        <strain evidence="2 3">9006-11</strain>
    </source>
</reference>
<evidence type="ECO:0000313" key="3">
    <source>
        <dbReference type="Proteomes" id="UP000092993"/>
    </source>
</evidence>
<keyword evidence="3" id="KW-1185">Reference proteome</keyword>
<comment type="caution">
    <text evidence="2">The sequence shown here is derived from an EMBL/GenBank/DDBJ whole genome shotgun (WGS) entry which is preliminary data.</text>
</comment>
<protein>
    <recommendedName>
        <fullName evidence="1">PH domain-containing protein</fullName>
    </recommendedName>
</protein>
<dbReference type="InterPro" id="IPR011993">
    <property type="entry name" value="PH-like_dom_sf"/>
</dbReference>
<evidence type="ECO:0000313" key="2">
    <source>
        <dbReference type="EMBL" id="OBZ71837.1"/>
    </source>
</evidence>
<sequence>MSFIGSTKILPKTSTLFSVRLSPPLTRSPKDLWRLDTAEKYVRGEEALGVWKPRGVSVVEDYSRLVTMERRAADVQAIRVILAASPNRVTQAGAEVWASEDLVRKALDLWQKRFGHRGEIVISQEPNEPDVSSMESGKASDSLSVESLKLNSTTKLVPRNDGPTKKGHLMLMVDANLNTWERRWFVLRRPYLHMYTHSNEVEEIGIISLNGVNIESNPEMEALLGKRFTFTLFTASNSRECYIYTTIPPSLMYTPPH</sequence>
<evidence type="ECO:0000259" key="1">
    <source>
        <dbReference type="PROSITE" id="PS50003"/>
    </source>
</evidence>
<dbReference type="Proteomes" id="UP000092993">
    <property type="component" value="Unassembled WGS sequence"/>
</dbReference>
<dbReference type="EMBL" id="LUGG01000010">
    <property type="protein sequence ID" value="OBZ71837.1"/>
    <property type="molecule type" value="Genomic_DNA"/>
</dbReference>
<proteinExistence type="predicted"/>
<dbReference type="AlphaFoldDB" id="A0A1C7M5P4"/>
<gene>
    <name evidence="2" type="ORF">A0H81_08107</name>
</gene>
<name>A0A1C7M5P4_GRIFR</name>
<dbReference type="OrthoDB" id="3253187at2759"/>
<dbReference type="InterPro" id="IPR001849">
    <property type="entry name" value="PH_domain"/>
</dbReference>
<accession>A0A1C7M5P4</accession>
<dbReference type="Gene3D" id="2.30.29.30">
    <property type="entry name" value="Pleckstrin-homology domain (PH domain)/Phosphotyrosine-binding domain (PTB)"/>
    <property type="match status" value="1"/>
</dbReference>
<feature type="domain" description="PH" evidence="1">
    <location>
        <begin position="162"/>
        <end position="257"/>
    </location>
</feature>
<organism evidence="2 3">
    <name type="scientific">Grifola frondosa</name>
    <name type="common">Maitake</name>
    <name type="synonym">Polyporus frondosus</name>
    <dbReference type="NCBI Taxonomy" id="5627"/>
    <lineage>
        <taxon>Eukaryota</taxon>
        <taxon>Fungi</taxon>
        <taxon>Dikarya</taxon>
        <taxon>Basidiomycota</taxon>
        <taxon>Agaricomycotina</taxon>
        <taxon>Agaricomycetes</taxon>
        <taxon>Polyporales</taxon>
        <taxon>Grifolaceae</taxon>
        <taxon>Grifola</taxon>
    </lineage>
</organism>
<dbReference type="STRING" id="5627.A0A1C7M5P4"/>
<dbReference type="Pfam" id="PF00169">
    <property type="entry name" value="PH"/>
    <property type="match status" value="1"/>
</dbReference>
<dbReference type="SUPFAM" id="SSF50729">
    <property type="entry name" value="PH domain-like"/>
    <property type="match status" value="1"/>
</dbReference>
<dbReference type="PROSITE" id="PS50003">
    <property type="entry name" value="PH_DOMAIN"/>
    <property type="match status" value="1"/>
</dbReference>